<dbReference type="Proteomes" id="UP000007800">
    <property type="component" value="Unassembled WGS sequence"/>
</dbReference>
<dbReference type="GO" id="GO:0061542">
    <property type="term" value="F:3-demethylubiquinol 3-O-methyltransferase activity"/>
    <property type="evidence" value="ECO:0007669"/>
    <property type="project" value="InterPro"/>
</dbReference>
<dbReference type="InParanoid" id="C5KJI6"/>
<dbReference type="EMBL" id="GG673606">
    <property type="protein sequence ID" value="EER15320.1"/>
    <property type="molecule type" value="Genomic_DNA"/>
</dbReference>
<accession>C5KJI6</accession>
<proteinExistence type="predicted"/>
<evidence type="ECO:0000259" key="1">
    <source>
        <dbReference type="Pfam" id="PF08241"/>
    </source>
</evidence>
<keyword evidence="2" id="KW-0830">Ubiquinone</keyword>
<protein>
    <submittedName>
        <fullName evidence="2">3-demethylubiquinone-9 3-methyltransferase, putative</fullName>
    </submittedName>
</protein>
<evidence type="ECO:0000313" key="3">
    <source>
        <dbReference type="Proteomes" id="UP000007800"/>
    </source>
</evidence>
<dbReference type="GeneID" id="9046049"/>
<keyword evidence="2" id="KW-0808">Transferase</keyword>
<organism evidence="3">
    <name type="scientific">Perkinsus marinus (strain ATCC 50983 / TXsc)</name>
    <dbReference type="NCBI Taxonomy" id="423536"/>
    <lineage>
        <taxon>Eukaryota</taxon>
        <taxon>Sar</taxon>
        <taxon>Alveolata</taxon>
        <taxon>Perkinsozoa</taxon>
        <taxon>Perkinsea</taxon>
        <taxon>Perkinsida</taxon>
        <taxon>Perkinsidae</taxon>
        <taxon>Perkinsus</taxon>
    </lineage>
</organism>
<dbReference type="GO" id="GO:0010420">
    <property type="term" value="F:polyprenyldihydroxybenzoate methyltransferase activity"/>
    <property type="evidence" value="ECO:0007669"/>
    <property type="project" value="InterPro"/>
</dbReference>
<keyword evidence="2" id="KW-0489">Methyltransferase</keyword>
<name>C5KJI6_PERM5</name>
<dbReference type="AlphaFoldDB" id="C5KJI6"/>
<dbReference type="NCBIfam" id="TIGR01983">
    <property type="entry name" value="UbiG"/>
    <property type="match status" value="1"/>
</dbReference>
<evidence type="ECO:0000313" key="2">
    <source>
        <dbReference type="EMBL" id="EER15320.1"/>
    </source>
</evidence>
<dbReference type="InterPro" id="IPR013216">
    <property type="entry name" value="Methyltransf_11"/>
</dbReference>
<dbReference type="Gene3D" id="3.40.50.150">
    <property type="entry name" value="Vaccinia Virus protein VP39"/>
    <property type="match status" value="1"/>
</dbReference>
<dbReference type="FunCoup" id="C5KJI6">
    <property type="interactions" value="94"/>
</dbReference>
<dbReference type="RefSeq" id="XP_002783524.1">
    <property type="nucleotide sequence ID" value="XM_002783478.1"/>
</dbReference>
<dbReference type="InterPro" id="IPR029063">
    <property type="entry name" value="SAM-dependent_MTases_sf"/>
</dbReference>
<gene>
    <name evidence="2" type="ORF">Pmar_PMAR001370</name>
</gene>
<dbReference type="InterPro" id="IPR010233">
    <property type="entry name" value="UbiG_MeTrfase"/>
</dbReference>
<sequence length="312" mass="35367">MVSFGVLGTSTAVVLAALLFSRSRFNPTPYPDRLAVIKEEDTRIDNHLYDDVSWWDEEEIVYTLRKTNVIRCPFFHRHLSKGGKIPSKGRYLDVGCGGGLLTEDMASTYGYNITGIDISEASLQQAREHGRHIPNLHYQVGSAYDIPFPDNSFDGVIISEVLDHLMDLRKAIQEIYRVLKPGGVVVFDTISRNFKSYLLVWLIAQEILQVMYNDTHDWRLFITPEEMERLLSETGFVVGECAFGVCAGFTRLGSPKEEWIGMDYEDIPFRIARYILGGMKHKHQVFEGNPVELPGDLSMIYGGVARKPQDSH</sequence>
<dbReference type="SUPFAM" id="SSF53335">
    <property type="entry name" value="S-adenosyl-L-methionine-dependent methyltransferases"/>
    <property type="match status" value="1"/>
</dbReference>
<dbReference type="PANTHER" id="PTHR43591:SF110">
    <property type="entry name" value="RHODANESE DOMAIN-CONTAINING PROTEIN"/>
    <property type="match status" value="1"/>
</dbReference>
<dbReference type="OrthoDB" id="3265906at2759"/>
<keyword evidence="3" id="KW-1185">Reference proteome</keyword>
<dbReference type="CDD" id="cd02440">
    <property type="entry name" value="AdoMet_MTases"/>
    <property type="match status" value="1"/>
</dbReference>
<dbReference type="PANTHER" id="PTHR43591">
    <property type="entry name" value="METHYLTRANSFERASE"/>
    <property type="match status" value="1"/>
</dbReference>
<feature type="domain" description="Methyltransferase type 11" evidence="1">
    <location>
        <begin position="92"/>
        <end position="187"/>
    </location>
</feature>
<reference evidence="2 3" key="1">
    <citation type="submission" date="2008-07" db="EMBL/GenBank/DDBJ databases">
        <authorList>
            <person name="El-Sayed N."/>
            <person name="Caler E."/>
            <person name="Inman J."/>
            <person name="Amedeo P."/>
            <person name="Hass B."/>
            <person name="Wortman J."/>
        </authorList>
    </citation>
    <scope>NUCLEOTIDE SEQUENCE [LARGE SCALE GENOMIC DNA]</scope>
    <source>
        <strain evidence="3">ATCC 50983 / TXsc</strain>
    </source>
</reference>
<dbReference type="Pfam" id="PF08241">
    <property type="entry name" value="Methyltransf_11"/>
    <property type="match status" value="1"/>
</dbReference>
<dbReference type="GO" id="GO:0032259">
    <property type="term" value="P:methylation"/>
    <property type="evidence" value="ECO:0007669"/>
    <property type="project" value="UniProtKB-KW"/>
</dbReference>